<name>A0ACD3BFT2_9AGAR</name>
<gene>
    <name evidence="1" type="ORF">BDN72DRAFT_890554</name>
</gene>
<organism evidence="1 2">
    <name type="scientific">Pluteus cervinus</name>
    <dbReference type="NCBI Taxonomy" id="181527"/>
    <lineage>
        <taxon>Eukaryota</taxon>
        <taxon>Fungi</taxon>
        <taxon>Dikarya</taxon>
        <taxon>Basidiomycota</taxon>
        <taxon>Agaricomycotina</taxon>
        <taxon>Agaricomycetes</taxon>
        <taxon>Agaricomycetidae</taxon>
        <taxon>Agaricales</taxon>
        <taxon>Pluteineae</taxon>
        <taxon>Pluteaceae</taxon>
        <taxon>Pluteus</taxon>
    </lineage>
</organism>
<accession>A0ACD3BFT2</accession>
<dbReference type="EMBL" id="ML208259">
    <property type="protein sequence ID" value="TFK76740.1"/>
    <property type="molecule type" value="Genomic_DNA"/>
</dbReference>
<keyword evidence="2" id="KW-1185">Reference proteome</keyword>
<dbReference type="Proteomes" id="UP000308600">
    <property type="component" value="Unassembled WGS sequence"/>
</dbReference>
<proteinExistence type="predicted"/>
<sequence>MILRRFCPRQRLFLGLLSLLHLNGALAFHQPDFLPQSFYFSWDPPNEPFPIPVAEQCQVLPVTWQRGTATGPSPTAPYFIQIYTSAFVFPFVIPAGTGLSFDWAVPFAPGTLFQACMFDKFGNTGGCQATYTVIPSNSSNSPSCPNMTFPDAPLDVNAVVHDGPMSQFGWIDQCTDIAVTPTNGTPPYIFTIAPSLHPPYNITIPDMSTTNWTVSLSWASPFFISVADSQGNSWSQGPLHSGGGGPTDCLAVGATQDKSQSSAIPIGAGVGGTVVGLLVGIAATWMFLRHRHQQEAASLASRTQLHPYSRLTGNGGDSLGYYQAVPGHGLEVSLGTVPSRPTSAGGPVGPSGYTVEPFVMPTEDGRIAPAPTSPVIGGANVQRGTSVAASTSPTTYAPTVHGSDVVPPTPAPGSPRRPGASVYVIHHDGGRAPVTVYHEDGTEVVELPPSYTQGINNALRTASSAVTPGTAPMSTSAIPPAASTSASDNWGEGRSDRMSMSAGTDYTTGSGVGGGGSGGDGLGAAHLFNQPRRPATIRKGPREPSTATQPSVYSVQSPAPTPQQGHEQYGHEQHGTGPPDDASLHNPWHAPETSHSSRSLPVPPGGAAAYNPNYGAAGGGDHHPLS</sequence>
<reference evidence="1 2" key="1">
    <citation type="journal article" date="2019" name="Nat. Ecol. Evol.">
        <title>Megaphylogeny resolves global patterns of mushroom evolution.</title>
        <authorList>
            <person name="Varga T."/>
            <person name="Krizsan K."/>
            <person name="Foldi C."/>
            <person name="Dima B."/>
            <person name="Sanchez-Garcia M."/>
            <person name="Sanchez-Ramirez S."/>
            <person name="Szollosi G.J."/>
            <person name="Szarkandi J.G."/>
            <person name="Papp V."/>
            <person name="Albert L."/>
            <person name="Andreopoulos W."/>
            <person name="Angelini C."/>
            <person name="Antonin V."/>
            <person name="Barry K.W."/>
            <person name="Bougher N.L."/>
            <person name="Buchanan P."/>
            <person name="Buyck B."/>
            <person name="Bense V."/>
            <person name="Catcheside P."/>
            <person name="Chovatia M."/>
            <person name="Cooper J."/>
            <person name="Damon W."/>
            <person name="Desjardin D."/>
            <person name="Finy P."/>
            <person name="Geml J."/>
            <person name="Haridas S."/>
            <person name="Hughes K."/>
            <person name="Justo A."/>
            <person name="Karasinski D."/>
            <person name="Kautmanova I."/>
            <person name="Kiss B."/>
            <person name="Kocsube S."/>
            <person name="Kotiranta H."/>
            <person name="LaButti K.M."/>
            <person name="Lechner B.E."/>
            <person name="Liimatainen K."/>
            <person name="Lipzen A."/>
            <person name="Lukacs Z."/>
            <person name="Mihaltcheva S."/>
            <person name="Morgado L.N."/>
            <person name="Niskanen T."/>
            <person name="Noordeloos M.E."/>
            <person name="Ohm R.A."/>
            <person name="Ortiz-Santana B."/>
            <person name="Ovrebo C."/>
            <person name="Racz N."/>
            <person name="Riley R."/>
            <person name="Savchenko A."/>
            <person name="Shiryaev A."/>
            <person name="Soop K."/>
            <person name="Spirin V."/>
            <person name="Szebenyi C."/>
            <person name="Tomsovsky M."/>
            <person name="Tulloss R.E."/>
            <person name="Uehling J."/>
            <person name="Grigoriev I.V."/>
            <person name="Vagvolgyi C."/>
            <person name="Papp T."/>
            <person name="Martin F.M."/>
            <person name="Miettinen O."/>
            <person name="Hibbett D.S."/>
            <person name="Nagy L.G."/>
        </authorList>
    </citation>
    <scope>NUCLEOTIDE SEQUENCE [LARGE SCALE GENOMIC DNA]</scope>
    <source>
        <strain evidence="1 2">NL-1719</strain>
    </source>
</reference>
<evidence type="ECO:0000313" key="1">
    <source>
        <dbReference type="EMBL" id="TFK76740.1"/>
    </source>
</evidence>
<evidence type="ECO:0000313" key="2">
    <source>
        <dbReference type="Proteomes" id="UP000308600"/>
    </source>
</evidence>
<protein>
    <submittedName>
        <fullName evidence="1">Uncharacterized protein</fullName>
    </submittedName>
</protein>